<dbReference type="Pfam" id="PF13041">
    <property type="entry name" value="PPR_2"/>
    <property type="match status" value="2"/>
</dbReference>
<dbReference type="FunFam" id="1.25.40.10:FF:001361">
    <property type="entry name" value="Pentatricopeptide repeat-containing protein chloroplastic"/>
    <property type="match status" value="1"/>
</dbReference>
<reference evidence="6" key="1">
    <citation type="submission" date="2024-06" db="EMBL/GenBank/DDBJ databases">
        <authorList>
            <person name="Ryan C."/>
        </authorList>
    </citation>
    <scope>NUCLEOTIDE SEQUENCE [LARGE SCALE GENOMIC DNA]</scope>
</reference>
<dbReference type="EMBL" id="OZ075143">
    <property type="protein sequence ID" value="CAL5038784.1"/>
    <property type="molecule type" value="Genomic_DNA"/>
</dbReference>
<dbReference type="InterPro" id="IPR046960">
    <property type="entry name" value="PPR_At4g14850-like_plant"/>
</dbReference>
<evidence type="ECO:0000313" key="5">
    <source>
        <dbReference type="EMBL" id="CAL5038784.1"/>
    </source>
</evidence>
<evidence type="ECO:0000313" key="6">
    <source>
        <dbReference type="Proteomes" id="UP001497457"/>
    </source>
</evidence>
<keyword evidence="6" id="KW-1185">Reference proteome</keyword>
<feature type="repeat" description="PPR" evidence="3">
    <location>
        <begin position="342"/>
        <end position="377"/>
    </location>
</feature>
<dbReference type="InterPro" id="IPR002885">
    <property type="entry name" value="PPR_rpt"/>
</dbReference>
<feature type="repeat" description="PPR" evidence="3">
    <location>
        <begin position="563"/>
        <end position="597"/>
    </location>
</feature>
<feature type="repeat" description="PPR" evidence="3">
    <location>
        <begin position="238"/>
        <end position="272"/>
    </location>
</feature>
<dbReference type="FunFam" id="1.25.40.10:FF:001178">
    <property type="entry name" value="Pentatricopeptide repeat-containing protein, chloroplastic"/>
    <property type="match status" value="1"/>
</dbReference>
<gene>
    <name evidence="5" type="ORF">URODEC1_LOCUS85174</name>
</gene>
<dbReference type="PANTHER" id="PTHR47926">
    <property type="entry name" value="PENTATRICOPEPTIDE REPEAT-CONTAINING PROTEIN"/>
    <property type="match status" value="1"/>
</dbReference>
<dbReference type="PANTHER" id="PTHR47926:SF514">
    <property type="entry name" value="TETRATRICOPEPTIDE-LIKE HELICAL DOMAIN SUPERFAMILY, DYW DOMAIN-CONTAINING PROTEIN"/>
    <property type="match status" value="1"/>
</dbReference>
<keyword evidence="2" id="KW-0809">Transit peptide</keyword>
<sequence length="872" mass="93629">MAATPLPIVSPPPPPLHPPNAATIRSLTAAGDHAAALRALSSLSSSSSPGAAPLDRFALPPAAKSAAALRSLPAVRAIHGAALRRGLLYDGPTPAVANALLTAYARCGDLPASLALFAAMPSRDAVTFNSLISALCLFARWLQALAALRDMVLEGHPLTSFTLVSVLLACSHLPDDPRLGREAHALALKSGFLDGDERFAFNALLSMYARLGLVNDACRLFASAGAAENAPGGGGGSGVVTWNTMVSLLVQSGRFDEAVGVLYDMVARGVRPDGVTFASALPACSHLEMLSLGREMHAYVLKDADLAANSFVASALVDMYASHEQVGAARRVFDMVPRGDRQLGLWNAMVCGYTQAGMDEDALELFARMEADAGVVPSETTMAGVLPACARSEAFAGKEAVHGYVVKRGMDGNRFVQNALMDMYARLGDMDAARRIFAAIELRDVVSWNTLITGCVVQGHITDAFQLVREMQQQGRYTYTDTATEDDGIDEEPVMPNNITLMTLLPGCAMLAAPARGKEIHAFAVRHGLDSDVAVGSAMVDMYAKCGCLALSRAVFDRLPRRNVITWNVLIMAYGMHGLGGEAVALFDRMVASDEAKPNEVTFIAALAACSHSGMVDRGLELFRAMKSDHGVEPTPDLHACAVDILGRAGRLDEAYGIISSMEPGEQQVSAWSSFLGACRLHQNVLLGEIAAERLFELEPDEASHYVLLCNIYSAAGLWEKSSEVRSRMRQRGVSKEPGCSWIELDGAIHRFMAGESAHPESAVVHAHMDALWERMRGQGYKPDTSCVLHDIEDAEKAAILRYHSEKLAIAFGLLRTPPGATIRVAKNLRVCNDCHEAAKFISKMVGREIVLRDVRRFHHFVDGACSCGDYW</sequence>
<dbReference type="Gene3D" id="1.25.40.10">
    <property type="entry name" value="Tetratricopeptide repeat domain"/>
    <property type="match status" value="6"/>
</dbReference>
<dbReference type="InterPro" id="IPR011990">
    <property type="entry name" value="TPR-like_helical_dom_sf"/>
</dbReference>
<dbReference type="Pfam" id="PF01535">
    <property type="entry name" value="PPR"/>
    <property type="match status" value="7"/>
</dbReference>
<dbReference type="AlphaFoldDB" id="A0ABC9DH02"/>
<reference evidence="5 6" key="2">
    <citation type="submission" date="2024-10" db="EMBL/GenBank/DDBJ databases">
        <authorList>
            <person name="Ryan C."/>
        </authorList>
    </citation>
    <scope>NUCLEOTIDE SEQUENCE [LARGE SCALE GENOMIC DNA]</scope>
</reference>
<keyword evidence="1" id="KW-0677">Repeat</keyword>
<evidence type="ECO:0000256" key="1">
    <source>
        <dbReference type="ARBA" id="ARBA00022737"/>
    </source>
</evidence>
<dbReference type="Proteomes" id="UP001497457">
    <property type="component" value="Chromosome 33rd"/>
</dbReference>
<name>A0ABC9DH02_9POAL</name>
<dbReference type="NCBIfam" id="TIGR00756">
    <property type="entry name" value="PPR"/>
    <property type="match status" value="4"/>
</dbReference>
<feature type="repeat" description="PPR" evidence="3">
    <location>
        <begin position="599"/>
        <end position="634"/>
    </location>
</feature>
<protein>
    <recommendedName>
        <fullName evidence="4">DYW domain-containing protein</fullName>
    </recommendedName>
</protein>
<evidence type="ECO:0000256" key="3">
    <source>
        <dbReference type="PROSITE-ProRule" id="PRU00708"/>
    </source>
</evidence>
<dbReference type="Pfam" id="PF20431">
    <property type="entry name" value="E_motif"/>
    <property type="match status" value="1"/>
</dbReference>
<dbReference type="InterPro" id="IPR046848">
    <property type="entry name" value="E_motif"/>
</dbReference>
<dbReference type="Pfam" id="PF14432">
    <property type="entry name" value="DYW_deaminase"/>
    <property type="match status" value="1"/>
</dbReference>
<evidence type="ECO:0000259" key="4">
    <source>
        <dbReference type="Pfam" id="PF14432"/>
    </source>
</evidence>
<feature type="repeat" description="PPR" evidence="3">
    <location>
        <begin position="444"/>
        <end position="478"/>
    </location>
</feature>
<dbReference type="FunFam" id="1.25.40.10:FF:003426">
    <property type="entry name" value="Pentatricopeptide repeat-containing protein chloroplastic"/>
    <property type="match status" value="1"/>
</dbReference>
<accession>A0ABC9DH02</accession>
<dbReference type="InterPro" id="IPR032867">
    <property type="entry name" value="DYW_dom"/>
</dbReference>
<feature type="repeat" description="PPR" evidence="3">
    <location>
        <begin position="124"/>
        <end position="158"/>
    </location>
</feature>
<feature type="domain" description="DYW" evidence="4">
    <location>
        <begin position="780"/>
        <end position="872"/>
    </location>
</feature>
<dbReference type="FunFam" id="1.25.40.10:FF:002471">
    <property type="entry name" value="Pentatricopeptide repeat-containing protein chloroplastic"/>
    <property type="match status" value="1"/>
</dbReference>
<organism evidence="5 6">
    <name type="scientific">Urochloa decumbens</name>
    <dbReference type="NCBI Taxonomy" id="240449"/>
    <lineage>
        <taxon>Eukaryota</taxon>
        <taxon>Viridiplantae</taxon>
        <taxon>Streptophyta</taxon>
        <taxon>Embryophyta</taxon>
        <taxon>Tracheophyta</taxon>
        <taxon>Spermatophyta</taxon>
        <taxon>Magnoliopsida</taxon>
        <taxon>Liliopsida</taxon>
        <taxon>Poales</taxon>
        <taxon>Poaceae</taxon>
        <taxon>PACMAD clade</taxon>
        <taxon>Panicoideae</taxon>
        <taxon>Panicodae</taxon>
        <taxon>Paniceae</taxon>
        <taxon>Melinidinae</taxon>
        <taxon>Urochloa</taxon>
    </lineage>
</organism>
<proteinExistence type="predicted"/>
<evidence type="ECO:0000256" key="2">
    <source>
        <dbReference type="ARBA" id="ARBA00022946"/>
    </source>
</evidence>
<dbReference type="PROSITE" id="PS51375">
    <property type="entry name" value="PPR"/>
    <property type="match status" value="6"/>
</dbReference>